<dbReference type="FunFam" id="3.40.50.1970:FF:000003">
    <property type="entry name" value="Alcohol dehydrogenase, iron-containing"/>
    <property type="match status" value="1"/>
</dbReference>
<feature type="domain" description="Alcohol dehydrogenase iron-type/glycerol dehydrogenase GldA" evidence="5">
    <location>
        <begin position="11"/>
        <end position="175"/>
    </location>
</feature>
<evidence type="ECO:0000256" key="4">
    <source>
        <dbReference type="ARBA" id="ARBA00023027"/>
    </source>
</evidence>
<proteinExistence type="inferred from homology"/>
<dbReference type="InterPro" id="IPR039697">
    <property type="entry name" value="Alcohol_dehydrogenase_Fe"/>
</dbReference>
<dbReference type="FunFam" id="1.20.1090.10:FF:000001">
    <property type="entry name" value="Aldehyde-alcohol dehydrogenase"/>
    <property type="match status" value="1"/>
</dbReference>
<dbReference type="Pfam" id="PF00465">
    <property type="entry name" value="Fe-ADH"/>
    <property type="match status" value="1"/>
</dbReference>
<evidence type="ECO:0000256" key="2">
    <source>
        <dbReference type="ARBA" id="ARBA00007358"/>
    </source>
</evidence>
<dbReference type="GO" id="GO:0004022">
    <property type="term" value="F:alcohol dehydrogenase (NAD+) activity"/>
    <property type="evidence" value="ECO:0007669"/>
    <property type="project" value="TreeGrafter"/>
</dbReference>
<dbReference type="GO" id="GO:0046872">
    <property type="term" value="F:metal ion binding"/>
    <property type="evidence" value="ECO:0007669"/>
    <property type="project" value="InterPro"/>
</dbReference>
<dbReference type="PANTHER" id="PTHR11496">
    <property type="entry name" value="ALCOHOL DEHYDROGENASE"/>
    <property type="match status" value="1"/>
</dbReference>
<keyword evidence="8" id="KW-1185">Reference proteome</keyword>
<dbReference type="InterPro" id="IPR018211">
    <property type="entry name" value="ADH_Fe_CS"/>
</dbReference>
<comment type="similarity">
    <text evidence="2">Belongs to the iron-containing alcohol dehydrogenase family.</text>
</comment>
<evidence type="ECO:0000259" key="5">
    <source>
        <dbReference type="Pfam" id="PF00465"/>
    </source>
</evidence>
<dbReference type="CDD" id="cd08193">
    <property type="entry name" value="HVD"/>
    <property type="match status" value="1"/>
</dbReference>
<dbReference type="SUPFAM" id="SSF56796">
    <property type="entry name" value="Dehydroquinate synthase-like"/>
    <property type="match status" value="1"/>
</dbReference>
<dbReference type="InterPro" id="IPR001670">
    <property type="entry name" value="ADH_Fe/GldA"/>
</dbReference>
<dbReference type="KEGG" id="snan:I6N98_14540"/>
<accession>A0A7T4QZA5</accession>
<name>A0A7T4QZA5_9GAMM</name>
<evidence type="ECO:0000313" key="7">
    <source>
        <dbReference type="EMBL" id="QQD17559.1"/>
    </source>
</evidence>
<dbReference type="RefSeq" id="WP_198569058.1">
    <property type="nucleotide sequence ID" value="NZ_CP066167.1"/>
</dbReference>
<dbReference type="Gene3D" id="3.40.50.1970">
    <property type="match status" value="1"/>
</dbReference>
<organism evidence="7 8">
    <name type="scientific">Spongiibacter nanhainus</name>
    <dbReference type="NCBI Taxonomy" id="2794344"/>
    <lineage>
        <taxon>Bacteria</taxon>
        <taxon>Pseudomonadati</taxon>
        <taxon>Pseudomonadota</taxon>
        <taxon>Gammaproteobacteria</taxon>
        <taxon>Cellvibrionales</taxon>
        <taxon>Spongiibacteraceae</taxon>
        <taxon>Spongiibacter</taxon>
    </lineage>
</organism>
<protein>
    <submittedName>
        <fullName evidence="7">Iron-containing alcohol dehydrogenase</fullName>
    </submittedName>
</protein>
<keyword evidence="3" id="KW-0560">Oxidoreductase</keyword>
<keyword evidence="4" id="KW-0520">NAD</keyword>
<dbReference type="InterPro" id="IPR056798">
    <property type="entry name" value="ADH_Fe_C"/>
</dbReference>
<evidence type="ECO:0000313" key="8">
    <source>
        <dbReference type="Proteomes" id="UP000596063"/>
    </source>
</evidence>
<dbReference type="EMBL" id="CP066167">
    <property type="protein sequence ID" value="QQD17559.1"/>
    <property type="molecule type" value="Genomic_DNA"/>
</dbReference>
<comment type="cofactor">
    <cofactor evidence="1">
        <name>Fe cation</name>
        <dbReference type="ChEBI" id="CHEBI:24875"/>
    </cofactor>
</comment>
<feature type="domain" description="Fe-containing alcohol dehydrogenase-like C-terminal" evidence="6">
    <location>
        <begin position="187"/>
        <end position="384"/>
    </location>
</feature>
<reference evidence="7 8" key="1">
    <citation type="submission" date="2020-12" db="EMBL/GenBank/DDBJ databases">
        <authorList>
            <person name="Shan Y."/>
        </authorList>
    </citation>
    <scope>NUCLEOTIDE SEQUENCE [LARGE SCALE GENOMIC DNA]</scope>
    <source>
        <strain evidence="8">csc3.9</strain>
    </source>
</reference>
<sequence length="384" mass="40283">MSIFQFSTTSSLVSGPGSIEELADICRRLGITHPLVVCDRGVVEAGLLSSLETVLAQHALPYQLFSDVIADPPETVIQAGLQTAVDAEVDGVIGFGGGSSLDTAKLVALLARSGESLPTIYGVDQSRGPRLPLIQIPTTAGTGSEVTPVAIVTTGDSTKAGVVSPQLLPDAAILDGALTTSLPPFVTACTGVDAMVHAVEAYTSVIKKNPYSDMLAEKALLLMSRNIHRVFTEGADLEARQAMLLGACLAGQAFANAPVGAVHALAYPLGGHYHIPHGLSNSLVLPHVLRFNIEQAAPLYARLLDIVAPEATASSSTEKAEQFACYFEGLIDDLSLPSTLSAADVPEKDLAMLASEAMLQTRLLVNNPRQVLETDALSIYQQAY</sequence>
<dbReference type="AlphaFoldDB" id="A0A7T4QZA5"/>
<dbReference type="PANTHER" id="PTHR11496:SF102">
    <property type="entry name" value="ALCOHOL DEHYDROGENASE 4"/>
    <property type="match status" value="1"/>
</dbReference>
<dbReference type="Pfam" id="PF25137">
    <property type="entry name" value="ADH_Fe_C"/>
    <property type="match status" value="1"/>
</dbReference>
<dbReference type="PROSITE" id="PS00913">
    <property type="entry name" value="ADH_IRON_1"/>
    <property type="match status" value="1"/>
</dbReference>
<dbReference type="Gene3D" id="1.20.1090.10">
    <property type="entry name" value="Dehydroquinate synthase-like - alpha domain"/>
    <property type="match status" value="1"/>
</dbReference>
<evidence type="ECO:0000259" key="6">
    <source>
        <dbReference type="Pfam" id="PF25137"/>
    </source>
</evidence>
<evidence type="ECO:0000256" key="3">
    <source>
        <dbReference type="ARBA" id="ARBA00023002"/>
    </source>
</evidence>
<dbReference type="Proteomes" id="UP000596063">
    <property type="component" value="Chromosome"/>
</dbReference>
<evidence type="ECO:0000256" key="1">
    <source>
        <dbReference type="ARBA" id="ARBA00001962"/>
    </source>
</evidence>
<gene>
    <name evidence="7" type="ORF">I6N98_14540</name>
</gene>